<sequence>MGIIKEGGNMKFPIIRDGLGIHPLPFYFKNAVEKFSPYIALKRKEADTWREVTYEELGLHTKRLARYLKEQGVEAGDKVALVSPNTFEWVYAFFAIQWVGGVAVPVDTRLKGTEIRHIIRHSEARYLIIAWSKYEEIQEHLEDIDLKIIELDNITQKISLLEPLETPYYRDLEDIACLFYTSGTTGSSKGVMLTHKNIASNLDAFYKCFDYGPGDVFYLLIPLSHSFGITVSLLAPISSGSTIAFATSLKSKRIIEELRESRANIMLIVPIFLEKILLAIHRNVKKSSLPRKLIFNSMRGLGKIGGRKVRDKVFKGIRDKIGFGRMKYLISGGAKLPLWVAHGLEELGFPIMQGYGLTETSPVVSVNPKGLEKNASVGIPLPGIEVKIMNPGGDGVGEIAVRGPNVMKGYYKNEEATREVITEDGWFLTGDMGYIDEDGYIYITGRKKSVIVTKGGKNIYPEEVEAALLRSPFIEEVLVLGGRNPTTGDEEVQAIIYPNFTMLDDYFTERGISNPKTSDVYRVIGEEIERYSRDIADYKRVKRFFIRDEEFPKTTSGKIKRYLFSESTR</sequence>
<reference evidence="5" key="1">
    <citation type="journal article" date="2020" name="mSystems">
        <title>Genome- and Community-Level Interaction Insights into Carbon Utilization and Element Cycling Functions of Hydrothermarchaeota in Hydrothermal Sediment.</title>
        <authorList>
            <person name="Zhou Z."/>
            <person name="Liu Y."/>
            <person name="Xu W."/>
            <person name="Pan J."/>
            <person name="Luo Z.H."/>
            <person name="Li M."/>
        </authorList>
    </citation>
    <scope>NUCLEOTIDE SEQUENCE [LARGE SCALE GENOMIC DNA]</scope>
    <source>
        <strain evidence="5">HyVt-96</strain>
    </source>
</reference>
<evidence type="ECO:0000313" key="5">
    <source>
        <dbReference type="EMBL" id="HHF53106.1"/>
    </source>
</evidence>
<dbReference type="EMBL" id="DRTX01000104">
    <property type="protein sequence ID" value="HHF53106.1"/>
    <property type="molecule type" value="Genomic_DNA"/>
</dbReference>
<dbReference type="InterPro" id="IPR025110">
    <property type="entry name" value="AMP-bd_C"/>
</dbReference>
<evidence type="ECO:0000259" key="4">
    <source>
        <dbReference type="Pfam" id="PF13193"/>
    </source>
</evidence>
<dbReference type="CDD" id="cd05907">
    <property type="entry name" value="VL_LC_FACS_like"/>
    <property type="match status" value="1"/>
</dbReference>
<dbReference type="AlphaFoldDB" id="A0A7V5HPX9"/>
<dbReference type="InterPro" id="IPR042099">
    <property type="entry name" value="ANL_N_sf"/>
</dbReference>
<dbReference type="InterPro" id="IPR000873">
    <property type="entry name" value="AMP-dep_synth/lig_dom"/>
</dbReference>
<comment type="similarity">
    <text evidence="1">Belongs to the ATP-dependent AMP-binding enzyme family.</text>
</comment>
<evidence type="ECO:0000259" key="3">
    <source>
        <dbReference type="Pfam" id="PF00501"/>
    </source>
</evidence>
<dbReference type="GO" id="GO:0031956">
    <property type="term" value="F:medium-chain fatty acid-CoA ligase activity"/>
    <property type="evidence" value="ECO:0007669"/>
    <property type="project" value="TreeGrafter"/>
</dbReference>
<dbReference type="Gene3D" id="3.40.50.12780">
    <property type="entry name" value="N-terminal domain of ligase-like"/>
    <property type="match status" value="1"/>
</dbReference>
<dbReference type="Pfam" id="PF00501">
    <property type="entry name" value="AMP-binding"/>
    <property type="match status" value="1"/>
</dbReference>
<accession>A0A7V5HPX9</accession>
<gene>
    <name evidence="5" type="ORF">ENL43_01925</name>
</gene>
<evidence type="ECO:0000256" key="1">
    <source>
        <dbReference type="ARBA" id="ARBA00006432"/>
    </source>
</evidence>
<dbReference type="PROSITE" id="PS00455">
    <property type="entry name" value="AMP_BINDING"/>
    <property type="match status" value="1"/>
</dbReference>
<dbReference type="PANTHER" id="PTHR43201:SF5">
    <property type="entry name" value="MEDIUM-CHAIN ACYL-COA LIGASE ACSF2, MITOCHONDRIAL"/>
    <property type="match status" value="1"/>
</dbReference>
<feature type="domain" description="AMP-binding enzyme C-terminal" evidence="4">
    <location>
        <begin position="463"/>
        <end position="558"/>
    </location>
</feature>
<organism evidence="5">
    <name type="scientific">candidate division WOR-3 bacterium</name>
    <dbReference type="NCBI Taxonomy" id="2052148"/>
    <lineage>
        <taxon>Bacteria</taxon>
        <taxon>Bacteria division WOR-3</taxon>
    </lineage>
</organism>
<protein>
    <submittedName>
        <fullName evidence="5">Long-chain fatty acid--CoA ligase</fullName>
    </submittedName>
</protein>
<name>A0A7V5HPX9_UNCW3</name>
<evidence type="ECO:0000256" key="2">
    <source>
        <dbReference type="ARBA" id="ARBA00022598"/>
    </source>
</evidence>
<dbReference type="InterPro" id="IPR045851">
    <property type="entry name" value="AMP-bd_C_sf"/>
</dbReference>
<dbReference type="GO" id="GO:0006631">
    <property type="term" value="P:fatty acid metabolic process"/>
    <property type="evidence" value="ECO:0007669"/>
    <property type="project" value="TreeGrafter"/>
</dbReference>
<dbReference type="InterPro" id="IPR020845">
    <property type="entry name" value="AMP-binding_CS"/>
</dbReference>
<keyword evidence="2 5" id="KW-0436">Ligase</keyword>
<dbReference type="PANTHER" id="PTHR43201">
    <property type="entry name" value="ACYL-COA SYNTHETASE"/>
    <property type="match status" value="1"/>
</dbReference>
<feature type="domain" description="AMP-dependent synthetase/ligase" evidence="3">
    <location>
        <begin position="29"/>
        <end position="411"/>
    </location>
</feature>
<dbReference type="Proteomes" id="UP000886050">
    <property type="component" value="Unassembled WGS sequence"/>
</dbReference>
<dbReference type="SUPFAM" id="SSF56801">
    <property type="entry name" value="Acetyl-CoA synthetase-like"/>
    <property type="match status" value="1"/>
</dbReference>
<comment type="caution">
    <text evidence="5">The sequence shown here is derived from an EMBL/GenBank/DDBJ whole genome shotgun (WGS) entry which is preliminary data.</text>
</comment>
<dbReference type="Pfam" id="PF13193">
    <property type="entry name" value="AMP-binding_C"/>
    <property type="match status" value="1"/>
</dbReference>
<dbReference type="Gene3D" id="3.30.300.30">
    <property type="match status" value="1"/>
</dbReference>
<proteinExistence type="inferred from homology"/>